<dbReference type="SUPFAM" id="SSF52540">
    <property type="entry name" value="P-loop containing nucleoside triphosphate hydrolases"/>
    <property type="match status" value="1"/>
</dbReference>
<evidence type="ECO:0000256" key="9">
    <source>
        <dbReference type="HAMAP-Rule" id="MF_00336"/>
    </source>
</evidence>
<comment type="subcellular location">
    <subcellularLocation>
        <location evidence="9">Cytoplasm</location>
    </subcellularLocation>
</comment>
<dbReference type="HAMAP" id="MF_00336">
    <property type="entry name" value="BioD"/>
    <property type="match status" value="1"/>
</dbReference>
<comment type="cofactor">
    <cofactor evidence="9">
        <name>Mg(2+)</name>
        <dbReference type="ChEBI" id="CHEBI:18420"/>
    </cofactor>
</comment>
<comment type="caution">
    <text evidence="9">Lacks conserved residue(s) required for the propagation of feature annotation.</text>
</comment>
<evidence type="ECO:0000256" key="7">
    <source>
        <dbReference type="ARBA" id="ARBA00022842"/>
    </source>
</evidence>
<feature type="binding site" evidence="9">
    <location>
        <position position="17"/>
    </location>
    <ligand>
        <name>Mg(2+)</name>
        <dbReference type="ChEBI" id="CHEBI:18420"/>
    </ligand>
</feature>
<evidence type="ECO:0000256" key="8">
    <source>
        <dbReference type="ARBA" id="ARBA00047386"/>
    </source>
</evidence>
<dbReference type="GO" id="GO:0000287">
    <property type="term" value="F:magnesium ion binding"/>
    <property type="evidence" value="ECO:0007669"/>
    <property type="project" value="UniProtKB-UniRule"/>
</dbReference>
<dbReference type="Gene3D" id="3.40.50.300">
    <property type="entry name" value="P-loop containing nucleotide triphosphate hydrolases"/>
    <property type="match status" value="1"/>
</dbReference>
<dbReference type="PANTHER" id="PTHR43210">
    <property type="entry name" value="DETHIOBIOTIN SYNTHETASE"/>
    <property type="match status" value="1"/>
</dbReference>
<evidence type="ECO:0000313" key="11">
    <source>
        <dbReference type="Proteomes" id="UP000623250"/>
    </source>
</evidence>
<dbReference type="AlphaFoldDB" id="A0A8I1G8W5"/>
<dbReference type="GO" id="GO:0004141">
    <property type="term" value="F:dethiobiotin synthase activity"/>
    <property type="evidence" value="ECO:0007669"/>
    <property type="project" value="UniProtKB-UniRule"/>
</dbReference>
<feature type="active site" evidence="9">
    <location>
        <position position="33"/>
    </location>
</feature>
<dbReference type="UniPathway" id="UPA00078">
    <property type="reaction ID" value="UER00161"/>
</dbReference>
<dbReference type="EMBL" id="JAEMUK010000008">
    <property type="protein sequence ID" value="MBJ7542702.1"/>
    <property type="molecule type" value="Genomic_DNA"/>
</dbReference>
<evidence type="ECO:0000256" key="1">
    <source>
        <dbReference type="ARBA" id="ARBA00022490"/>
    </source>
</evidence>
<organism evidence="10 11">
    <name type="scientific">Rhodomicrobium udaipurense</name>
    <dbReference type="NCBI Taxonomy" id="1202716"/>
    <lineage>
        <taxon>Bacteria</taxon>
        <taxon>Pseudomonadati</taxon>
        <taxon>Pseudomonadota</taxon>
        <taxon>Alphaproteobacteria</taxon>
        <taxon>Hyphomicrobiales</taxon>
        <taxon>Hyphomicrobiaceae</taxon>
        <taxon>Rhodomicrobium</taxon>
    </lineage>
</organism>
<dbReference type="RefSeq" id="WP_037233308.1">
    <property type="nucleotide sequence ID" value="NZ_JAEMUK010000008.1"/>
</dbReference>
<feature type="binding site" evidence="9">
    <location>
        <begin position="13"/>
        <end position="18"/>
    </location>
    <ligand>
        <name>ATP</name>
        <dbReference type="ChEBI" id="CHEBI:30616"/>
    </ligand>
</feature>
<dbReference type="InterPro" id="IPR004472">
    <property type="entry name" value="DTB_synth_BioD"/>
</dbReference>
<dbReference type="Pfam" id="PF13500">
    <property type="entry name" value="AAA_26"/>
    <property type="match status" value="1"/>
</dbReference>
<comment type="similarity">
    <text evidence="9">Belongs to the dethiobiotin synthetase family.</text>
</comment>
<evidence type="ECO:0000256" key="6">
    <source>
        <dbReference type="ARBA" id="ARBA00022840"/>
    </source>
</evidence>
<keyword evidence="4 9" id="KW-0547">Nucleotide-binding</keyword>
<feature type="binding site" evidence="9">
    <location>
        <position position="44"/>
    </location>
    <ligand>
        <name>Mg(2+)</name>
        <dbReference type="ChEBI" id="CHEBI:18420"/>
    </ligand>
</feature>
<feature type="binding site" evidence="9">
    <location>
        <position position="44"/>
    </location>
    <ligand>
        <name>ATP</name>
        <dbReference type="ChEBI" id="CHEBI:30616"/>
    </ligand>
</feature>
<dbReference type="PANTHER" id="PTHR43210:SF2">
    <property type="entry name" value="ATP-DEPENDENT DETHIOBIOTIN SYNTHETASE BIOD 2"/>
    <property type="match status" value="1"/>
</dbReference>
<sequence>MSAGFIVTGTDTGIGKTVFSAALGRALDAFYWKPVQSGLEEETDSDTVRRLSGLPPTRILPEAYRLALPASPHISAAREGVTIEPARLKLPDVDGPLVVEGAGGLLVPLAPGLLTVDVFARMGLPVILCARTALGTINHTLLSLEALARRGIPIHGVAFLGDPAEEEEAAVVAFSGARRLGRLPRVDPLDAATLALAFRQSFDLDAFR</sequence>
<dbReference type="EC" id="6.3.3.3" evidence="9"/>
<keyword evidence="1 9" id="KW-0963">Cytoplasm</keyword>
<evidence type="ECO:0000256" key="5">
    <source>
        <dbReference type="ARBA" id="ARBA00022756"/>
    </source>
</evidence>
<keyword evidence="7 9" id="KW-0460">Magnesium</keyword>
<comment type="caution">
    <text evidence="10">The sequence shown here is derived from an EMBL/GenBank/DDBJ whole genome shotgun (WGS) entry which is preliminary data.</text>
</comment>
<keyword evidence="2 9" id="KW-0436">Ligase</keyword>
<feature type="binding site" evidence="9">
    <location>
        <begin position="100"/>
        <end position="103"/>
    </location>
    <ligand>
        <name>ATP</name>
        <dbReference type="ChEBI" id="CHEBI:30616"/>
    </ligand>
</feature>
<accession>A0A8I1G8W5</accession>
<dbReference type="InterPro" id="IPR027417">
    <property type="entry name" value="P-loop_NTPase"/>
</dbReference>
<evidence type="ECO:0000256" key="3">
    <source>
        <dbReference type="ARBA" id="ARBA00022723"/>
    </source>
</evidence>
<dbReference type="GO" id="GO:0005524">
    <property type="term" value="F:ATP binding"/>
    <property type="evidence" value="ECO:0007669"/>
    <property type="project" value="UniProtKB-UniRule"/>
</dbReference>
<proteinExistence type="inferred from homology"/>
<keyword evidence="3 9" id="KW-0479">Metal-binding</keyword>
<comment type="catalytic activity">
    <reaction evidence="8">
        <text>(7R,8S)-8-amino-7-(carboxyamino)nonanoate + ATP = (4R,5S)-dethiobiotin + ADP + phosphate + H(+)</text>
        <dbReference type="Rhea" id="RHEA:63684"/>
        <dbReference type="ChEBI" id="CHEBI:15378"/>
        <dbReference type="ChEBI" id="CHEBI:30616"/>
        <dbReference type="ChEBI" id="CHEBI:43474"/>
        <dbReference type="ChEBI" id="CHEBI:149470"/>
        <dbReference type="ChEBI" id="CHEBI:149473"/>
        <dbReference type="ChEBI" id="CHEBI:456216"/>
    </reaction>
</comment>
<comment type="subunit">
    <text evidence="9">Homodimer.</text>
</comment>
<gene>
    <name evidence="9 10" type="primary">bioD</name>
    <name evidence="10" type="ORF">JDN41_03930</name>
</gene>
<comment type="pathway">
    <text evidence="9">Cofactor biosynthesis; biotin biosynthesis; biotin from 7,8-diaminononanoate: step 1/2.</text>
</comment>
<dbReference type="GO" id="GO:0005829">
    <property type="term" value="C:cytosol"/>
    <property type="evidence" value="ECO:0007669"/>
    <property type="project" value="TreeGrafter"/>
</dbReference>
<name>A0A8I1G8W5_9HYPH</name>
<protein>
    <recommendedName>
        <fullName evidence="9">ATP-dependent dethiobiotin synthetase BioD</fullName>
        <ecNumber evidence="9">6.3.3.3</ecNumber>
    </recommendedName>
    <alternativeName>
        <fullName evidence="9">DTB synthetase</fullName>
        <shortName evidence="9">DTBS</shortName>
    </alternativeName>
    <alternativeName>
        <fullName evidence="9">Dethiobiotin synthase</fullName>
    </alternativeName>
</protein>
<feature type="binding site" evidence="9">
    <location>
        <position position="100"/>
    </location>
    <ligand>
        <name>Mg(2+)</name>
        <dbReference type="ChEBI" id="CHEBI:18420"/>
    </ligand>
</feature>
<reference evidence="10 11" key="1">
    <citation type="submission" date="2020-12" db="EMBL/GenBank/DDBJ databases">
        <title>Revised draft genomes of Rhodomicrobium vannielii ATCC 17100 and Rhodomicrobium udaipurense JA643.</title>
        <authorList>
            <person name="Conners E.M."/>
            <person name="Davenport E.J."/>
            <person name="Bose A."/>
        </authorList>
    </citation>
    <scope>NUCLEOTIDE SEQUENCE [LARGE SCALE GENOMIC DNA]</scope>
    <source>
        <strain evidence="10 11">JA643</strain>
    </source>
</reference>
<dbReference type="PIRSF" id="PIRSF006755">
    <property type="entry name" value="DTB_synth"/>
    <property type="match status" value="1"/>
</dbReference>
<feature type="binding site" evidence="9">
    <location>
        <begin position="184"/>
        <end position="186"/>
    </location>
    <ligand>
        <name>ATP</name>
        <dbReference type="ChEBI" id="CHEBI:30616"/>
    </ligand>
</feature>
<dbReference type="NCBIfam" id="TIGR00347">
    <property type="entry name" value="bioD"/>
    <property type="match status" value="1"/>
</dbReference>
<dbReference type="CDD" id="cd03109">
    <property type="entry name" value="DTBS"/>
    <property type="match status" value="1"/>
</dbReference>
<feature type="binding site" evidence="9">
    <location>
        <position position="37"/>
    </location>
    <ligand>
        <name>substrate</name>
    </ligand>
</feature>
<dbReference type="Proteomes" id="UP000623250">
    <property type="component" value="Unassembled WGS sequence"/>
</dbReference>
<evidence type="ECO:0000313" key="10">
    <source>
        <dbReference type="EMBL" id="MBJ7542702.1"/>
    </source>
</evidence>
<keyword evidence="5 9" id="KW-0093">Biotin biosynthesis</keyword>
<comment type="function">
    <text evidence="9">Catalyzes a mechanistically unusual reaction, the ATP-dependent insertion of CO2 between the N7 and N8 nitrogen atoms of 7,8-diaminopelargonic acid (DAPA, also called 7,8-diammoniononanoate) to form a ureido ring.</text>
</comment>
<evidence type="ECO:0000256" key="4">
    <source>
        <dbReference type="ARBA" id="ARBA00022741"/>
    </source>
</evidence>
<evidence type="ECO:0000256" key="2">
    <source>
        <dbReference type="ARBA" id="ARBA00022598"/>
    </source>
</evidence>
<keyword evidence="11" id="KW-1185">Reference proteome</keyword>
<keyword evidence="6 9" id="KW-0067">ATP-binding</keyword>
<comment type="catalytic activity">
    <reaction evidence="9">
        <text>(7R,8S)-7,8-diammoniononanoate + CO2 + ATP = (4R,5S)-dethiobiotin + ADP + phosphate + 3 H(+)</text>
        <dbReference type="Rhea" id="RHEA:15805"/>
        <dbReference type="ChEBI" id="CHEBI:15378"/>
        <dbReference type="ChEBI" id="CHEBI:16526"/>
        <dbReference type="ChEBI" id="CHEBI:30616"/>
        <dbReference type="ChEBI" id="CHEBI:43474"/>
        <dbReference type="ChEBI" id="CHEBI:149469"/>
        <dbReference type="ChEBI" id="CHEBI:149473"/>
        <dbReference type="ChEBI" id="CHEBI:456216"/>
        <dbReference type="EC" id="6.3.3.3"/>
    </reaction>
</comment>
<dbReference type="GO" id="GO:0009102">
    <property type="term" value="P:biotin biosynthetic process"/>
    <property type="evidence" value="ECO:0007669"/>
    <property type="project" value="UniProtKB-UniRule"/>
</dbReference>